<evidence type="ECO:0000313" key="2">
    <source>
        <dbReference type="Proteomes" id="UP000001116"/>
    </source>
</evidence>
<protein>
    <submittedName>
        <fullName evidence="1">Uncharacterized protein</fullName>
    </submittedName>
</protein>
<sequence>MRAPAAAASIGPVAEEPLVTPDGRYVVVRGRLWRRSDPALDPQRRQELVEELMDARRAKGAALRAEDAAAREAARARVEAAKRALGERGPVWWDDGAPDLTRHLARTTVYADWWSQQAPEPAPGGTPG</sequence>
<dbReference type="KEGG" id="kra:Krad_0270"/>
<proteinExistence type="predicted"/>
<dbReference type="STRING" id="266940.Krad_0270"/>
<gene>
    <name evidence="1" type="ordered locus">Krad_0270</name>
</gene>
<organism evidence="1 2">
    <name type="scientific">Kineococcus radiotolerans (strain ATCC BAA-149 / DSM 14245 / SRS30216)</name>
    <dbReference type="NCBI Taxonomy" id="266940"/>
    <lineage>
        <taxon>Bacteria</taxon>
        <taxon>Bacillati</taxon>
        <taxon>Actinomycetota</taxon>
        <taxon>Actinomycetes</taxon>
        <taxon>Kineosporiales</taxon>
        <taxon>Kineosporiaceae</taxon>
        <taxon>Kineococcus</taxon>
    </lineage>
</organism>
<dbReference type="AlphaFoldDB" id="A6W4M1"/>
<dbReference type="eggNOG" id="ENOG5032RVW">
    <property type="taxonomic scope" value="Bacteria"/>
</dbReference>
<evidence type="ECO:0000313" key="1">
    <source>
        <dbReference type="EMBL" id="ABS01760.1"/>
    </source>
</evidence>
<name>A6W4M1_KINRD</name>
<accession>A6W4M1</accession>
<dbReference type="Proteomes" id="UP000001116">
    <property type="component" value="Chromosome"/>
</dbReference>
<reference evidence="2" key="1">
    <citation type="journal article" date="2008" name="PLoS ONE">
        <title>Survival in nuclear waste, extreme resistance, and potential applications gleaned from the genome sequence of Kineococcus radiotolerans SRS30216.</title>
        <authorList>
            <person name="Bagwell C.E."/>
            <person name="Bhat S."/>
            <person name="Hawkins G.M."/>
            <person name="Smith B.W."/>
            <person name="Biswas T."/>
            <person name="Hoover T.R."/>
            <person name="Saunders E."/>
            <person name="Han C.S."/>
            <person name="Tsodikov O.V."/>
            <person name="Shimkets L.J."/>
        </authorList>
    </citation>
    <scope>NUCLEOTIDE SEQUENCE [LARGE SCALE GENOMIC DNA]</scope>
    <source>
        <strain evidence="2">ATCC BAA-149 / DSM 14245 / SRS30216</strain>
    </source>
</reference>
<dbReference type="EMBL" id="CP000750">
    <property type="protein sequence ID" value="ABS01760.1"/>
    <property type="molecule type" value="Genomic_DNA"/>
</dbReference>
<keyword evidence="2" id="KW-1185">Reference proteome</keyword>
<dbReference type="HOGENOM" id="CLU_160611_1_0_11"/>